<dbReference type="EMBL" id="BARW01019224">
    <property type="protein sequence ID" value="GAI92856.1"/>
    <property type="molecule type" value="Genomic_DNA"/>
</dbReference>
<sequence>MKMLEDKLGLTLCETYGLSELSVVSMSTIDDHKLGTVGKP</sequence>
<organism evidence="1">
    <name type="scientific">marine sediment metagenome</name>
    <dbReference type="NCBI Taxonomy" id="412755"/>
    <lineage>
        <taxon>unclassified sequences</taxon>
        <taxon>metagenomes</taxon>
        <taxon>ecological metagenomes</taxon>
    </lineage>
</organism>
<evidence type="ECO:0000313" key="1">
    <source>
        <dbReference type="EMBL" id="GAI92856.1"/>
    </source>
</evidence>
<evidence type="ECO:0008006" key="2">
    <source>
        <dbReference type="Google" id="ProtNLM"/>
    </source>
</evidence>
<proteinExistence type="predicted"/>
<accession>X1TNA1</accession>
<gene>
    <name evidence="1" type="ORF">S12H4_32748</name>
</gene>
<reference evidence="1" key="1">
    <citation type="journal article" date="2014" name="Front. Microbiol.">
        <title>High frequency of phylogenetically diverse reductive dehalogenase-homologous genes in deep subseafloor sedimentary metagenomes.</title>
        <authorList>
            <person name="Kawai M."/>
            <person name="Futagami T."/>
            <person name="Toyoda A."/>
            <person name="Takaki Y."/>
            <person name="Nishi S."/>
            <person name="Hori S."/>
            <person name="Arai W."/>
            <person name="Tsubouchi T."/>
            <person name="Morono Y."/>
            <person name="Uchiyama I."/>
            <person name="Ito T."/>
            <person name="Fujiyama A."/>
            <person name="Inagaki F."/>
            <person name="Takami H."/>
        </authorList>
    </citation>
    <scope>NUCLEOTIDE SEQUENCE</scope>
    <source>
        <strain evidence="1">Expedition CK06-06</strain>
    </source>
</reference>
<name>X1TNA1_9ZZZZ</name>
<protein>
    <recommendedName>
        <fullName evidence="2">AMP-dependent synthetase/ligase domain-containing protein</fullName>
    </recommendedName>
</protein>
<feature type="non-terminal residue" evidence="1">
    <location>
        <position position="40"/>
    </location>
</feature>
<dbReference type="AlphaFoldDB" id="X1TNA1"/>
<comment type="caution">
    <text evidence="1">The sequence shown here is derived from an EMBL/GenBank/DDBJ whole genome shotgun (WGS) entry which is preliminary data.</text>
</comment>